<name>A0A0C3QGY4_9AGAM</name>
<dbReference type="GO" id="GO:0030248">
    <property type="term" value="F:cellulose binding"/>
    <property type="evidence" value="ECO:0007669"/>
    <property type="project" value="InterPro"/>
</dbReference>
<dbReference type="EMBL" id="KN823052">
    <property type="protein sequence ID" value="KIO24884.1"/>
    <property type="molecule type" value="Genomic_DNA"/>
</dbReference>
<dbReference type="GO" id="GO:0005576">
    <property type="term" value="C:extracellular region"/>
    <property type="evidence" value="ECO:0007669"/>
    <property type="project" value="InterPro"/>
</dbReference>
<dbReference type="SMART" id="SM00236">
    <property type="entry name" value="fCBD"/>
    <property type="match status" value="1"/>
</dbReference>
<dbReference type="PROSITE" id="PS51164">
    <property type="entry name" value="CBM1_2"/>
    <property type="match status" value="1"/>
</dbReference>
<dbReference type="InterPro" id="IPR035971">
    <property type="entry name" value="CBD_sf"/>
</dbReference>
<evidence type="ECO:0000256" key="1">
    <source>
        <dbReference type="ARBA" id="ARBA00022729"/>
    </source>
</evidence>
<dbReference type="AlphaFoldDB" id="A0A0C3QGY4"/>
<dbReference type="Proteomes" id="UP000054248">
    <property type="component" value="Unassembled WGS sequence"/>
</dbReference>
<dbReference type="GO" id="GO:0005975">
    <property type="term" value="P:carbohydrate metabolic process"/>
    <property type="evidence" value="ECO:0007669"/>
    <property type="project" value="InterPro"/>
</dbReference>
<protein>
    <submittedName>
        <fullName evidence="4">Carbohydrate-binding module family 1 protein</fullName>
    </submittedName>
</protein>
<evidence type="ECO:0000256" key="2">
    <source>
        <dbReference type="SAM" id="SignalP"/>
    </source>
</evidence>
<evidence type="ECO:0000313" key="4">
    <source>
        <dbReference type="EMBL" id="KIO24884.1"/>
    </source>
</evidence>
<keyword evidence="1 2" id="KW-0732">Signal</keyword>
<accession>A0A0C3QGY4</accession>
<dbReference type="OrthoDB" id="3258481at2759"/>
<dbReference type="InterPro" id="IPR000254">
    <property type="entry name" value="CBD"/>
</dbReference>
<gene>
    <name evidence="4" type="ORF">M407DRAFT_25744</name>
</gene>
<feature type="signal peptide" evidence="2">
    <location>
        <begin position="1"/>
        <end position="21"/>
    </location>
</feature>
<keyword evidence="5" id="KW-1185">Reference proteome</keyword>
<dbReference type="Pfam" id="PF00734">
    <property type="entry name" value="CBM_1"/>
    <property type="match status" value="1"/>
</dbReference>
<organism evidence="4 5">
    <name type="scientific">Tulasnella calospora MUT 4182</name>
    <dbReference type="NCBI Taxonomy" id="1051891"/>
    <lineage>
        <taxon>Eukaryota</taxon>
        <taxon>Fungi</taxon>
        <taxon>Dikarya</taxon>
        <taxon>Basidiomycota</taxon>
        <taxon>Agaricomycotina</taxon>
        <taxon>Agaricomycetes</taxon>
        <taxon>Cantharellales</taxon>
        <taxon>Tulasnellaceae</taxon>
        <taxon>Tulasnella</taxon>
    </lineage>
</organism>
<reference evidence="5" key="2">
    <citation type="submission" date="2015-01" db="EMBL/GenBank/DDBJ databases">
        <title>Evolutionary Origins and Diversification of the Mycorrhizal Mutualists.</title>
        <authorList>
            <consortium name="DOE Joint Genome Institute"/>
            <consortium name="Mycorrhizal Genomics Consortium"/>
            <person name="Kohler A."/>
            <person name="Kuo A."/>
            <person name="Nagy L.G."/>
            <person name="Floudas D."/>
            <person name="Copeland A."/>
            <person name="Barry K.W."/>
            <person name="Cichocki N."/>
            <person name="Veneault-Fourrey C."/>
            <person name="LaButti K."/>
            <person name="Lindquist E.A."/>
            <person name="Lipzen A."/>
            <person name="Lundell T."/>
            <person name="Morin E."/>
            <person name="Murat C."/>
            <person name="Riley R."/>
            <person name="Ohm R."/>
            <person name="Sun H."/>
            <person name="Tunlid A."/>
            <person name="Henrissat B."/>
            <person name="Grigoriev I.V."/>
            <person name="Hibbett D.S."/>
            <person name="Martin F."/>
        </authorList>
    </citation>
    <scope>NUCLEOTIDE SEQUENCE [LARGE SCALE GENOMIC DNA]</scope>
    <source>
        <strain evidence="5">MUT 4182</strain>
    </source>
</reference>
<evidence type="ECO:0000259" key="3">
    <source>
        <dbReference type="PROSITE" id="PS51164"/>
    </source>
</evidence>
<sequence>MKSIALTSLILAVFGARGALAVVAEWGQCGGSGYTGDTTCASGLTCVYQKDW</sequence>
<dbReference type="SUPFAM" id="SSF57180">
    <property type="entry name" value="Cellulose-binding domain"/>
    <property type="match status" value="1"/>
</dbReference>
<feature type="domain" description="CBM1" evidence="3">
    <location>
        <begin position="21"/>
        <end position="52"/>
    </location>
</feature>
<dbReference type="HOGENOM" id="CLU_3088993_0_0_1"/>
<feature type="chain" id="PRO_5002168840" evidence="2">
    <location>
        <begin position="22"/>
        <end position="52"/>
    </location>
</feature>
<evidence type="ECO:0000313" key="5">
    <source>
        <dbReference type="Proteomes" id="UP000054248"/>
    </source>
</evidence>
<proteinExistence type="predicted"/>
<reference evidence="4 5" key="1">
    <citation type="submission" date="2014-04" db="EMBL/GenBank/DDBJ databases">
        <authorList>
            <consortium name="DOE Joint Genome Institute"/>
            <person name="Kuo A."/>
            <person name="Girlanda M."/>
            <person name="Perotto S."/>
            <person name="Kohler A."/>
            <person name="Nagy L.G."/>
            <person name="Floudas D."/>
            <person name="Copeland A."/>
            <person name="Barry K.W."/>
            <person name="Cichocki N."/>
            <person name="Veneault-Fourrey C."/>
            <person name="LaButti K."/>
            <person name="Lindquist E.A."/>
            <person name="Lipzen A."/>
            <person name="Lundell T."/>
            <person name="Morin E."/>
            <person name="Murat C."/>
            <person name="Sun H."/>
            <person name="Tunlid A."/>
            <person name="Henrissat B."/>
            <person name="Grigoriev I.V."/>
            <person name="Hibbett D.S."/>
            <person name="Martin F."/>
            <person name="Nordberg H.P."/>
            <person name="Cantor M.N."/>
            <person name="Hua S.X."/>
        </authorList>
    </citation>
    <scope>NUCLEOTIDE SEQUENCE [LARGE SCALE GENOMIC DNA]</scope>
    <source>
        <strain evidence="4 5">MUT 4182</strain>
    </source>
</reference>